<keyword evidence="3 6" id="KW-0694">RNA-binding</keyword>
<dbReference type="GO" id="GO:1990904">
    <property type="term" value="C:ribonucleoprotein complex"/>
    <property type="evidence" value="ECO:0007669"/>
    <property type="project" value="UniProtKB-UniRule"/>
</dbReference>
<feature type="region of interest" description="Disordered" evidence="7">
    <location>
        <begin position="244"/>
        <end position="339"/>
    </location>
</feature>
<accession>A0AAJ6TY45</accession>
<dbReference type="PANTHER" id="PTHR22792:SF140">
    <property type="entry name" value="ACHILLES, ISOFORM A"/>
    <property type="match status" value="1"/>
</dbReference>
<keyword evidence="4" id="KW-0539">Nucleus</keyword>
<evidence type="ECO:0000256" key="6">
    <source>
        <dbReference type="PROSITE-ProRule" id="PRU00332"/>
    </source>
</evidence>
<dbReference type="InterPro" id="IPR036390">
    <property type="entry name" value="WH_DNA-bd_sf"/>
</dbReference>
<feature type="domain" description="XRRM" evidence="10">
    <location>
        <begin position="324"/>
        <end position="450"/>
    </location>
</feature>
<feature type="region of interest" description="Disordered" evidence="7">
    <location>
        <begin position="194"/>
        <end position="225"/>
    </location>
</feature>
<gene>
    <name evidence="12" type="primary">LOC105122309</name>
</gene>
<dbReference type="Pfam" id="PF05383">
    <property type="entry name" value="La"/>
    <property type="match status" value="1"/>
</dbReference>
<feature type="compositionally biased region" description="Basic and acidic residues" evidence="7">
    <location>
        <begin position="273"/>
        <end position="289"/>
    </location>
</feature>
<dbReference type="PROSITE" id="PS51939">
    <property type="entry name" value="XRRM"/>
    <property type="match status" value="1"/>
</dbReference>
<organism evidence="11 12">
    <name type="scientific">Populus euphratica</name>
    <name type="common">Euphrates poplar</name>
    <dbReference type="NCBI Taxonomy" id="75702"/>
    <lineage>
        <taxon>Eukaryota</taxon>
        <taxon>Viridiplantae</taxon>
        <taxon>Streptophyta</taxon>
        <taxon>Embryophyta</taxon>
        <taxon>Tracheophyta</taxon>
        <taxon>Spermatophyta</taxon>
        <taxon>Magnoliopsida</taxon>
        <taxon>eudicotyledons</taxon>
        <taxon>Gunneridae</taxon>
        <taxon>Pentapetalae</taxon>
        <taxon>rosids</taxon>
        <taxon>fabids</taxon>
        <taxon>Malpighiales</taxon>
        <taxon>Salicaceae</taxon>
        <taxon>Saliceae</taxon>
        <taxon>Populus</taxon>
    </lineage>
</organism>
<evidence type="ECO:0000313" key="11">
    <source>
        <dbReference type="Proteomes" id="UP000694918"/>
    </source>
</evidence>
<dbReference type="FunFam" id="1.10.10.10:FF:000795">
    <property type="entry name" value="La protein 2"/>
    <property type="match status" value="1"/>
</dbReference>
<dbReference type="Pfam" id="PF08777">
    <property type="entry name" value="RRM_3"/>
    <property type="match status" value="1"/>
</dbReference>
<dbReference type="SMART" id="SM00715">
    <property type="entry name" value="LA"/>
    <property type="match status" value="1"/>
</dbReference>
<proteinExistence type="predicted"/>
<dbReference type="Proteomes" id="UP000694918">
    <property type="component" value="Unplaced"/>
</dbReference>
<feature type="domain" description="RRM" evidence="8">
    <location>
        <begin position="116"/>
        <end position="201"/>
    </location>
</feature>
<name>A0AAJ6TY45_POPEU</name>
<evidence type="ECO:0000256" key="3">
    <source>
        <dbReference type="ARBA" id="ARBA00022884"/>
    </source>
</evidence>
<evidence type="ECO:0000256" key="2">
    <source>
        <dbReference type="ARBA" id="ARBA00004642"/>
    </source>
</evidence>
<evidence type="ECO:0000259" key="9">
    <source>
        <dbReference type="PROSITE" id="PS50961"/>
    </source>
</evidence>
<feature type="domain" description="HTH La-type RNA-binding" evidence="9">
    <location>
        <begin position="4"/>
        <end position="109"/>
    </location>
</feature>
<dbReference type="InterPro" id="IPR035979">
    <property type="entry name" value="RBD_domain_sf"/>
</dbReference>
<dbReference type="GO" id="GO:0005730">
    <property type="term" value="C:nucleolus"/>
    <property type="evidence" value="ECO:0007669"/>
    <property type="project" value="UniProtKB-SubCell"/>
</dbReference>
<evidence type="ECO:0000313" key="12">
    <source>
        <dbReference type="RefSeq" id="XP_011019650.1"/>
    </source>
</evidence>
<feature type="compositionally biased region" description="Basic and acidic residues" evidence="7">
    <location>
        <begin position="419"/>
        <end position="429"/>
    </location>
</feature>
<dbReference type="InterPro" id="IPR012677">
    <property type="entry name" value="Nucleotide-bd_a/b_plait_sf"/>
</dbReference>
<dbReference type="Gene3D" id="1.10.10.10">
    <property type="entry name" value="Winged helix-like DNA-binding domain superfamily/Winged helix DNA-binding domain"/>
    <property type="match status" value="1"/>
</dbReference>
<dbReference type="InterPro" id="IPR006630">
    <property type="entry name" value="La_HTH"/>
</dbReference>
<dbReference type="Pfam" id="PF00076">
    <property type="entry name" value="RRM_1"/>
    <property type="match status" value="1"/>
</dbReference>
<reference evidence="12" key="1">
    <citation type="submission" date="2025-08" db="UniProtKB">
        <authorList>
            <consortium name="RefSeq"/>
        </authorList>
    </citation>
    <scope>IDENTIFICATION</scope>
</reference>
<keyword evidence="11" id="KW-1185">Reference proteome</keyword>
<dbReference type="GO" id="GO:0005654">
    <property type="term" value="C:nucleoplasm"/>
    <property type="evidence" value="ECO:0007669"/>
    <property type="project" value="UniProtKB-SubCell"/>
</dbReference>
<dbReference type="SMART" id="SM00360">
    <property type="entry name" value="RRM"/>
    <property type="match status" value="2"/>
</dbReference>
<evidence type="ECO:0000256" key="4">
    <source>
        <dbReference type="ARBA" id="ARBA00023242"/>
    </source>
</evidence>
<dbReference type="SUPFAM" id="SSF46785">
    <property type="entry name" value="Winged helix' DNA-binding domain"/>
    <property type="match status" value="1"/>
</dbReference>
<evidence type="ECO:0000256" key="5">
    <source>
        <dbReference type="ARBA" id="ARBA00057261"/>
    </source>
</evidence>
<dbReference type="Gene3D" id="3.30.70.330">
    <property type="match status" value="2"/>
</dbReference>
<evidence type="ECO:0000256" key="7">
    <source>
        <dbReference type="SAM" id="MobiDB-lite"/>
    </source>
</evidence>
<dbReference type="AlphaFoldDB" id="A0AAJ6TY45"/>
<dbReference type="InterPro" id="IPR014886">
    <property type="entry name" value="La_xRRM"/>
</dbReference>
<dbReference type="RefSeq" id="XP_011019650.1">
    <property type="nucleotide sequence ID" value="XM_011021348.1"/>
</dbReference>
<comment type="function">
    <text evidence="5">Binds to the 3' poly(U) terminus of nascent RNA polymerase III transcripts, protecting them from exonuclease digestion and facilitating their folding and maturation.</text>
</comment>
<feature type="compositionally biased region" description="Polar residues" evidence="7">
    <location>
        <begin position="208"/>
        <end position="223"/>
    </location>
</feature>
<feature type="compositionally biased region" description="Basic residues" evidence="7">
    <location>
        <begin position="430"/>
        <end position="446"/>
    </location>
</feature>
<dbReference type="GO" id="GO:0006396">
    <property type="term" value="P:RNA processing"/>
    <property type="evidence" value="ECO:0007669"/>
    <property type="project" value="InterPro"/>
</dbReference>
<dbReference type="GeneID" id="105122309"/>
<feature type="compositionally biased region" description="Basic and acidic residues" evidence="7">
    <location>
        <begin position="310"/>
        <end position="339"/>
    </location>
</feature>
<dbReference type="InterPro" id="IPR036388">
    <property type="entry name" value="WH-like_DNA-bd_sf"/>
</dbReference>
<dbReference type="CDD" id="cd08030">
    <property type="entry name" value="LA_like_plant"/>
    <property type="match status" value="1"/>
</dbReference>
<dbReference type="GO" id="GO:0003729">
    <property type="term" value="F:mRNA binding"/>
    <property type="evidence" value="ECO:0007669"/>
    <property type="project" value="TreeGrafter"/>
</dbReference>
<protein>
    <submittedName>
        <fullName evidence="12">La protein 1-like</fullName>
    </submittedName>
</protein>
<dbReference type="PANTHER" id="PTHR22792">
    <property type="entry name" value="LUPUS LA PROTEIN-RELATED"/>
    <property type="match status" value="1"/>
</dbReference>
<dbReference type="KEGG" id="peu:105122309"/>
<dbReference type="CDD" id="cd12291">
    <property type="entry name" value="RRM1_La"/>
    <property type="match status" value="1"/>
</dbReference>
<sequence length="464" mass="51340">MATPSLDEETAKEVLRQVEFYFSDSNIPRDNFLRNTIKSSEDGLVSLALICSFKKMKGYLKLMDVKPEEIPEATVQVVAETLRKSTSLKVSEDGKKVGRMAALLKPDEVIEQLDVRTVAVSPLKYNVKREELESFFGQHAKVTSVRMPRHVGDKRVFCGTALIEFSSEEDAEKIINQNLIFEGAELELKPKKEFDTERAQEEQEFENSRPSTGPNNKNSSNGEGNYPKGLIIAFALKSKLAGGSAEQNGAQEPANGDANVCEADGGSNSSENTTKEIEQKVPEDVKTDDENIVENVDGDNGSESTVIKTGGEEKSSEDSNEKEEGKEKPNPAASKDDKNVVLREDLKAVFERFGTVKYVDFKMGDESGYIRFEEAEAAQKARAAAVLAKEEGLVVKNFIATLEPVTGEAEKEYWNQLRGQKERRFENKGNRGRGGKHYRGGGKHPRGRENNYGRPNKAQKVGAS</sequence>
<dbReference type="PRINTS" id="PR00302">
    <property type="entry name" value="LUPUSLA"/>
</dbReference>
<feature type="region of interest" description="Disordered" evidence="7">
    <location>
        <begin position="419"/>
        <end position="464"/>
    </location>
</feature>
<evidence type="ECO:0000256" key="1">
    <source>
        <dbReference type="ARBA" id="ARBA00004604"/>
    </source>
</evidence>
<dbReference type="PROSITE" id="PS50961">
    <property type="entry name" value="HTH_LA"/>
    <property type="match status" value="1"/>
</dbReference>
<dbReference type="SUPFAM" id="SSF54928">
    <property type="entry name" value="RNA-binding domain, RBD"/>
    <property type="match status" value="2"/>
</dbReference>
<evidence type="ECO:0000259" key="8">
    <source>
        <dbReference type="PROSITE" id="PS50102"/>
    </source>
</evidence>
<dbReference type="InterPro" id="IPR045180">
    <property type="entry name" value="La_dom_prot"/>
</dbReference>
<dbReference type="InterPro" id="IPR000504">
    <property type="entry name" value="RRM_dom"/>
</dbReference>
<dbReference type="InterPro" id="IPR002344">
    <property type="entry name" value="Lupus_La"/>
</dbReference>
<evidence type="ECO:0000259" key="10">
    <source>
        <dbReference type="PROSITE" id="PS51939"/>
    </source>
</evidence>
<dbReference type="PROSITE" id="PS50102">
    <property type="entry name" value="RRM"/>
    <property type="match status" value="1"/>
</dbReference>
<comment type="subcellular location">
    <subcellularLocation>
        <location evidence="1">Nucleus</location>
        <location evidence="1">Nucleolus</location>
    </subcellularLocation>
    <subcellularLocation>
        <location evidence="2">Nucleus</location>
        <location evidence="2">Nucleoplasm</location>
    </subcellularLocation>
</comment>